<evidence type="ECO:0000313" key="11">
    <source>
        <dbReference type="Proteomes" id="UP001196873"/>
    </source>
</evidence>
<sequence>MLETAQKYGISVSTLQRYLKNVPQNQDVSCRIHPIAITLQMDATYWGRNFGVVIFMDATTHKVLHYRFLRGKERISDYQAGISCLQDQGFTIRAIVSDALSGIKEAFPEIPYQYCQFHQLQRIRHLLTTNPRLLAAKELKALAHQLTQSSRLDFETSLEKWEQKWKDFLQEKSYGEDGKWHFTHRRTRSAFYSLKRNLNALFTFENFPADQVPRTNNAIESLNSVLKMRLRLHRGLSKEKRELLIGNILGAYNPDKH</sequence>
<comment type="caution">
    <text evidence="7">The sequence shown here is derived from an EMBL/GenBank/DDBJ whole genome shotgun (WGS) entry which is preliminary data.</text>
</comment>
<keyword evidence="4" id="KW-0238">DNA-binding</keyword>
<proteinExistence type="inferred from homology"/>
<name>A0AAW4NQD5_9BACT</name>
<dbReference type="Proteomes" id="UP001196873">
    <property type="component" value="Unassembled WGS sequence"/>
</dbReference>
<evidence type="ECO:0000256" key="5">
    <source>
        <dbReference type="ARBA" id="ARBA00023172"/>
    </source>
</evidence>
<keyword evidence="5" id="KW-0233">DNA recombination</keyword>
<dbReference type="EMBL" id="JAHXRF010000008">
    <property type="protein sequence ID" value="MBW4865575.1"/>
    <property type="molecule type" value="Genomic_DNA"/>
</dbReference>
<dbReference type="GO" id="GO:0003677">
    <property type="term" value="F:DNA binding"/>
    <property type="evidence" value="ECO:0007669"/>
    <property type="project" value="UniProtKB-KW"/>
</dbReference>
<evidence type="ECO:0000313" key="6">
    <source>
        <dbReference type="EMBL" id="MBW4865575.1"/>
    </source>
</evidence>
<evidence type="ECO:0000313" key="10">
    <source>
        <dbReference type="EMBL" id="MBW4867028.1"/>
    </source>
</evidence>
<evidence type="ECO:0000313" key="9">
    <source>
        <dbReference type="EMBL" id="MBW4866908.1"/>
    </source>
</evidence>
<dbReference type="EMBL" id="JAHXRF010000045">
    <property type="protein sequence ID" value="MBW4867028.1"/>
    <property type="molecule type" value="Genomic_DNA"/>
</dbReference>
<organism evidence="7 11">
    <name type="scientific">Segatella salivae</name>
    <dbReference type="NCBI Taxonomy" id="228604"/>
    <lineage>
        <taxon>Bacteria</taxon>
        <taxon>Pseudomonadati</taxon>
        <taxon>Bacteroidota</taxon>
        <taxon>Bacteroidia</taxon>
        <taxon>Bacteroidales</taxon>
        <taxon>Prevotellaceae</taxon>
        <taxon>Segatella</taxon>
    </lineage>
</organism>
<comment type="similarity">
    <text evidence="2">Belongs to the transposase mutator family.</text>
</comment>
<dbReference type="GO" id="GO:0006313">
    <property type="term" value="P:DNA transposition"/>
    <property type="evidence" value="ECO:0007669"/>
    <property type="project" value="InterPro"/>
</dbReference>
<gene>
    <name evidence="6" type="ORF">KZY68_06000</name>
    <name evidence="7" type="ORF">KZY68_07880</name>
    <name evidence="8" type="ORF">KZY68_08925</name>
    <name evidence="9" type="ORF">KZY68_13050</name>
    <name evidence="10" type="ORF">KZY68_13745</name>
</gene>
<dbReference type="AlphaFoldDB" id="A0AAW4NQD5"/>
<evidence type="ECO:0000256" key="2">
    <source>
        <dbReference type="ARBA" id="ARBA00010961"/>
    </source>
</evidence>
<evidence type="ECO:0000313" key="7">
    <source>
        <dbReference type="EMBL" id="MBW4865924.1"/>
    </source>
</evidence>
<evidence type="ECO:0000256" key="4">
    <source>
        <dbReference type="ARBA" id="ARBA00023125"/>
    </source>
</evidence>
<dbReference type="EMBL" id="JAHXRF010000010">
    <property type="protein sequence ID" value="MBW4865924.1"/>
    <property type="molecule type" value="Genomic_DNA"/>
</dbReference>
<evidence type="ECO:0000256" key="3">
    <source>
        <dbReference type="ARBA" id="ARBA00022578"/>
    </source>
</evidence>
<comment type="function">
    <text evidence="1">Required for the transposition of the insertion element.</text>
</comment>
<reference evidence="7" key="1">
    <citation type="submission" date="2021-07" db="EMBL/GenBank/DDBJ databases">
        <title>Genomic diversity and antimicrobial resistance of Prevotella spp. isolated from chronic lung disease airways.</title>
        <authorList>
            <person name="Webb K.A."/>
            <person name="Olagoke O.S."/>
            <person name="Baird T."/>
            <person name="Neill J."/>
            <person name="Pham A."/>
            <person name="Wells T.J."/>
            <person name="Ramsay K.A."/>
            <person name="Bell S.C."/>
            <person name="Sarovich D.S."/>
            <person name="Price E.P."/>
        </authorList>
    </citation>
    <scope>NUCLEOTIDE SEQUENCE</scope>
    <source>
        <strain evidence="7">SCHI0047.S.3</strain>
    </source>
</reference>
<keyword evidence="3" id="KW-0815">Transposition</keyword>
<dbReference type="RefSeq" id="WP_219427630.1">
    <property type="nucleotide sequence ID" value="NZ_JAHXRD010000008.1"/>
</dbReference>
<dbReference type="Pfam" id="PF00872">
    <property type="entry name" value="Transposase_mut"/>
    <property type="match status" value="1"/>
</dbReference>
<dbReference type="GO" id="GO:0004803">
    <property type="term" value="F:transposase activity"/>
    <property type="evidence" value="ECO:0007669"/>
    <property type="project" value="InterPro"/>
</dbReference>
<dbReference type="InterPro" id="IPR001207">
    <property type="entry name" value="Transposase_mutator"/>
</dbReference>
<protein>
    <submittedName>
        <fullName evidence="7">Transposase</fullName>
    </submittedName>
</protein>
<dbReference type="EMBL" id="JAHXRF010000013">
    <property type="protein sequence ID" value="MBW4866126.1"/>
    <property type="molecule type" value="Genomic_DNA"/>
</dbReference>
<accession>A0AAW4NQD5</accession>
<evidence type="ECO:0000256" key="1">
    <source>
        <dbReference type="ARBA" id="ARBA00002190"/>
    </source>
</evidence>
<dbReference type="EMBL" id="JAHXRF010000025">
    <property type="protein sequence ID" value="MBW4866908.1"/>
    <property type="molecule type" value="Genomic_DNA"/>
</dbReference>
<evidence type="ECO:0000313" key="8">
    <source>
        <dbReference type="EMBL" id="MBW4866126.1"/>
    </source>
</evidence>